<evidence type="ECO:0000313" key="3">
    <source>
        <dbReference type="WBParaSite" id="Gr19_v10_g7079.t1"/>
    </source>
</evidence>
<organism evidence="2 3">
    <name type="scientific">Globodera rostochiensis</name>
    <name type="common">Golden nematode worm</name>
    <name type="synonym">Heterodera rostochiensis</name>
    <dbReference type="NCBI Taxonomy" id="31243"/>
    <lineage>
        <taxon>Eukaryota</taxon>
        <taxon>Metazoa</taxon>
        <taxon>Ecdysozoa</taxon>
        <taxon>Nematoda</taxon>
        <taxon>Chromadorea</taxon>
        <taxon>Rhabditida</taxon>
        <taxon>Tylenchina</taxon>
        <taxon>Tylenchomorpha</taxon>
        <taxon>Tylenchoidea</taxon>
        <taxon>Heteroderidae</taxon>
        <taxon>Heteroderinae</taxon>
        <taxon>Globodera</taxon>
    </lineage>
</organism>
<keyword evidence="1" id="KW-0732">Signal</keyword>
<dbReference type="AlphaFoldDB" id="A0A914I3W9"/>
<evidence type="ECO:0000256" key="1">
    <source>
        <dbReference type="SAM" id="SignalP"/>
    </source>
</evidence>
<protein>
    <submittedName>
        <fullName evidence="3">C6 domain-containing protein</fullName>
    </submittedName>
</protein>
<accession>A0A914I3W9</accession>
<feature type="chain" id="PRO_5037724099" evidence="1">
    <location>
        <begin position="18"/>
        <end position="184"/>
    </location>
</feature>
<keyword evidence="2" id="KW-1185">Reference proteome</keyword>
<evidence type="ECO:0000313" key="2">
    <source>
        <dbReference type="Proteomes" id="UP000887572"/>
    </source>
</evidence>
<dbReference type="Proteomes" id="UP000887572">
    <property type="component" value="Unplaced"/>
</dbReference>
<name>A0A914I3W9_GLORO</name>
<proteinExistence type="predicted"/>
<feature type="signal peptide" evidence="1">
    <location>
        <begin position="1"/>
        <end position="17"/>
    </location>
</feature>
<reference evidence="3" key="1">
    <citation type="submission" date="2022-11" db="UniProtKB">
        <authorList>
            <consortium name="WormBaseParasite"/>
        </authorList>
    </citation>
    <scope>IDENTIFICATION</scope>
</reference>
<dbReference type="WBParaSite" id="Gr19_v10_g7079.t1">
    <property type="protein sequence ID" value="Gr19_v10_g7079.t1"/>
    <property type="gene ID" value="Gr19_v10_g7079"/>
</dbReference>
<sequence>MHFLIPFLLGTNAVVNACTPTAGGSDEFTLGDDRKPPLVKTDGRSAERHLAKQGIEVIGVFFYYQIGDNDSQLPVRRLVLNSRAVTQTANAAAGAISSGKCWKIVPTLKCRHKSFDNSGTTLSLLCTGNAADSAVILTYYNMTIDDIGSTFGSGQVTAMLDCTVDGQWAIGNVTNVAELECISS</sequence>